<accession>A0A2X2R934</accession>
<dbReference type="AlphaFoldDB" id="A0A2X2R934"/>
<protein>
    <submittedName>
        <fullName evidence="1">TonB-linked outer membrane protein, SusC/RagA family</fullName>
    </submittedName>
</protein>
<organism evidence="1 2">
    <name type="scientific">Capnocytophaga ochracea</name>
    <dbReference type="NCBI Taxonomy" id="1018"/>
    <lineage>
        <taxon>Bacteria</taxon>
        <taxon>Pseudomonadati</taxon>
        <taxon>Bacteroidota</taxon>
        <taxon>Flavobacteriia</taxon>
        <taxon>Flavobacteriales</taxon>
        <taxon>Flavobacteriaceae</taxon>
        <taxon>Capnocytophaga</taxon>
    </lineage>
</organism>
<dbReference type="SUPFAM" id="SSF49464">
    <property type="entry name" value="Carboxypeptidase regulatory domain-like"/>
    <property type="match status" value="1"/>
</dbReference>
<proteinExistence type="predicted"/>
<sequence>MIRVFEGTPRTPIFLPLKEVSMMKKILWFCMFLCVTTLVAQETVLHGHIYSVQNNKPMPNVHILNLNKVRGTTTNDKGDFSIRVSANDTLYISFLGYKSTKIRITNDMIKYQGLKIGMTELAYTLQEVVVTPYKLTGYLDIDAKNAPVNDNTRYSISGLDIGYESRASASAVGRVLSAVMNPADLLSRSFSAKGKEMRKLREMRKDNELSDALSTRYDRETLLELLQVDRSELEDIIRSCNYSNDFIMTANDLQVLEAISQCYEEYRVLHKKK</sequence>
<dbReference type="Pfam" id="PF13715">
    <property type="entry name" value="CarbopepD_reg_2"/>
    <property type="match status" value="1"/>
</dbReference>
<dbReference type="EMBL" id="UARG01000017">
    <property type="protein sequence ID" value="SQA77558.1"/>
    <property type="molecule type" value="Genomic_DNA"/>
</dbReference>
<evidence type="ECO:0000313" key="1">
    <source>
        <dbReference type="EMBL" id="SQA77558.1"/>
    </source>
</evidence>
<name>A0A2X2R934_CAPOC</name>
<evidence type="ECO:0000313" key="2">
    <source>
        <dbReference type="Proteomes" id="UP000249891"/>
    </source>
</evidence>
<dbReference type="Proteomes" id="UP000249891">
    <property type="component" value="Unassembled WGS sequence"/>
</dbReference>
<gene>
    <name evidence="1" type="ORF">NCTC11546_00772</name>
</gene>
<dbReference type="InterPro" id="IPR008969">
    <property type="entry name" value="CarboxyPept-like_regulatory"/>
</dbReference>
<reference evidence="1 2" key="1">
    <citation type="submission" date="2018-06" db="EMBL/GenBank/DDBJ databases">
        <authorList>
            <consortium name="Pathogen Informatics"/>
            <person name="Doyle S."/>
        </authorList>
    </citation>
    <scope>NUCLEOTIDE SEQUENCE [LARGE SCALE GENOMIC DNA]</scope>
    <source>
        <strain evidence="1 2">NCTC11546</strain>
    </source>
</reference>